<dbReference type="Gene3D" id="3.40.50.12780">
    <property type="entry name" value="N-terminal domain of ligase-like"/>
    <property type="match status" value="1"/>
</dbReference>
<comment type="caution">
    <text evidence="3">The sequence shown here is derived from an EMBL/GenBank/DDBJ whole genome shotgun (WGS) entry which is preliminary data.</text>
</comment>
<dbReference type="RefSeq" id="WP_138236849.1">
    <property type="nucleotide sequence ID" value="NZ_CP185860.1"/>
</dbReference>
<sequence length="527" mass="56265">MSGIADTHSSLLQSLQATAESCPGRAALLGDCEGFTYAELLQEVTTIATAMRNRNLDVVGLFANNGPRWLLVDLACQLAGVTLVPLPGFFSAQQLQHTISASGLQGLLTDMPGYFADVPVFGKGEALAGMTLLLCKQVQPATLPAETAKITFTSGSTGTPRGVCLSNETQFATAEALAVSLAPLRCATHMCLLPLATLLENVAGAYTCWLLAGTLLVPGLERLGFSGSSQLDMQRLCACIDEHQPDSLILLPQILKSLLEQVDNFGWQPPPTLRFVAVGGGKVAADLLREATKRGLPVYEGYGLSECGSVVALNLPGAVREGAAGKALPHCEIALRDGEIVVRGPHYLGYLGVTEDPGERSDGWLATGDLGSRDSDGFLHITGRKKNILISSYGRNISPEWIESELLRAQDVLQCVVVGDARPYCSALLLPRPGTDVRQIEDWIGTVNRALPDYACIRRWAVLPQPLTFADGLLTANGRPRRDCIAERYARVIEDLYVGEPQKISPSTPAPSPADNRRSGEQNPGVA</sequence>
<organism evidence="3 4">
    <name type="scientific">Microbulbifer harenosus</name>
    <dbReference type="NCBI Taxonomy" id="2576840"/>
    <lineage>
        <taxon>Bacteria</taxon>
        <taxon>Pseudomonadati</taxon>
        <taxon>Pseudomonadota</taxon>
        <taxon>Gammaproteobacteria</taxon>
        <taxon>Cellvibrionales</taxon>
        <taxon>Microbulbiferaceae</taxon>
        <taxon>Microbulbifer</taxon>
    </lineage>
</organism>
<dbReference type="Gene3D" id="3.30.300.30">
    <property type="match status" value="1"/>
</dbReference>
<dbReference type="PROSITE" id="PS00455">
    <property type="entry name" value="AMP_BINDING"/>
    <property type="match status" value="1"/>
</dbReference>
<gene>
    <name evidence="3" type="ORF">FDY93_16465</name>
</gene>
<dbReference type="InterPro" id="IPR045851">
    <property type="entry name" value="AMP-bd_C_sf"/>
</dbReference>
<dbReference type="GO" id="GO:0016874">
    <property type="term" value="F:ligase activity"/>
    <property type="evidence" value="ECO:0007669"/>
    <property type="project" value="UniProtKB-KW"/>
</dbReference>
<dbReference type="InterPro" id="IPR042099">
    <property type="entry name" value="ANL_N_sf"/>
</dbReference>
<dbReference type="InterPro" id="IPR020845">
    <property type="entry name" value="AMP-binding_CS"/>
</dbReference>
<reference evidence="3 4" key="1">
    <citation type="submission" date="2019-05" db="EMBL/GenBank/DDBJ databases">
        <title>Microbulbifer harenosus sp. nov., an alginate-degrading bacterium isolated from coastal sand.</title>
        <authorList>
            <person name="Huang H."/>
            <person name="Mo K."/>
            <person name="Bao S."/>
        </authorList>
    </citation>
    <scope>NUCLEOTIDE SEQUENCE [LARGE SCALE GENOMIC DNA]</scope>
    <source>
        <strain evidence="3 4">HB161719</strain>
    </source>
</reference>
<dbReference type="PANTHER" id="PTHR43201:SF32">
    <property type="entry name" value="2-SUCCINYLBENZOATE--COA LIGASE, CHLOROPLASTIC_PEROXISOMAL"/>
    <property type="match status" value="1"/>
</dbReference>
<dbReference type="InterPro" id="IPR000873">
    <property type="entry name" value="AMP-dep_synth/lig_dom"/>
</dbReference>
<dbReference type="EMBL" id="VANI01000018">
    <property type="protein sequence ID" value="TLM75278.1"/>
    <property type="molecule type" value="Genomic_DNA"/>
</dbReference>
<keyword evidence="4" id="KW-1185">Reference proteome</keyword>
<proteinExistence type="predicted"/>
<accession>A0ABY2UEA0</accession>
<dbReference type="Pfam" id="PF23562">
    <property type="entry name" value="AMP-binding_C_3"/>
    <property type="match status" value="1"/>
</dbReference>
<feature type="domain" description="AMP-dependent synthetase/ligase" evidence="2">
    <location>
        <begin position="16"/>
        <end position="346"/>
    </location>
</feature>
<evidence type="ECO:0000313" key="4">
    <source>
        <dbReference type="Proteomes" id="UP000306791"/>
    </source>
</evidence>
<evidence type="ECO:0000313" key="3">
    <source>
        <dbReference type="EMBL" id="TLM75278.1"/>
    </source>
</evidence>
<feature type="region of interest" description="Disordered" evidence="1">
    <location>
        <begin position="500"/>
        <end position="527"/>
    </location>
</feature>
<keyword evidence="3" id="KW-0436">Ligase</keyword>
<dbReference type="SUPFAM" id="SSF56801">
    <property type="entry name" value="Acetyl-CoA synthetase-like"/>
    <property type="match status" value="1"/>
</dbReference>
<evidence type="ECO:0000259" key="2">
    <source>
        <dbReference type="Pfam" id="PF00501"/>
    </source>
</evidence>
<protein>
    <submittedName>
        <fullName evidence="3">Long-chain fatty acid--CoA ligase</fullName>
    </submittedName>
</protein>
<dbReference type="Proteomes" id="UP000306791">
    <property type="component" value="Unassembled WGS sequence"/>
</dbReference>
<evidence type="ECO:0000256" key="1">
    <source>
        <dbReference type="SAM" id="MobiDB-lite"/>
    </source>
</evidence>
<dbReference type="Pfam" id="PF00501">
    <property type="entry name" value="AMP-binding"/>
    <property type="match status" value="1"/>
</dbReference>
<dbReference type="PANTHER" id="PTHR43201">
    <property type="entry name" value="ACYL-COA SYNTHETASE"/>
    <property type="match status" value="1"/>
</dbReference>
<name>A0ABY2UEA0_9GAMM</name>